<dbReference type="EMBL" id="NFEN01000105">
    <property type="protein sequence ID" value="OUA22013.1"/>
    <property type="molecule type" value="Genomic_DNA"/>
</dbReference>
<proteinExistence type="predicted"/>
<reference evidence="1 2" key="1">
    <citation type="submission" date="2016-10" db="EMBL/GenBank/DDBJ databases">
        <title>Comparative genomics of Bacillus thuringiensis reveals a path to pathogens against multiple invertebrate hosts.</title>
        <authorList>
            <person name="Zheng J."/>
            <person name="Gao Q."/>
            <person name="Liu H."/>
            <person name="Peng D."/>
            <person name="Ruan L."/>
            <person name="Sun M."/>
        </authorList>
    </citation>
    <scope>NUCLEOTIDE SEQUENCE [LARGE SCALE GENOMIC DNA]</scope>
    <source>
        <strain evidence="1">I13</strain>
    </source>
</reference>
<name>A0A9X5WFZ1_BACTU</name>
<evidence type="ECO:0000313" key="1">
    <source>
        <dbReference type="EMBL" id="OUA22013.1"/>
    </source>
</evidence>
<protein>
    <submittedName>
        <fullName evidence="1">Uncharacterized protein</fullName>
    </submittedName>
</protein>
<dbReference type="AlphaFoldDB" id="A0A9X5WFZ1"/>
<evidence type="ECO:0000313" key="2">
    <source>
        <dbReference type="Proteomes" id="UP000195077"/>
    </source>
</evidence>
<comment type="caution">
    <text evidence="1">The sequence shown here is derived from an EMBL/GenBank/DDBJ whole genome shotgun (WGS) entry which is preliminary data.</text>
</comment>
<accession>A0A9X5WFZ1</accession>
<sequence length="65" mass="7928">MSKLLLYFLGNKIYQWEITEFYLLFKYTFYLNSLSKIGNFLLLYGGVSKNEEMKTHLYCEFFILF</sequence>
<organism evidence="1 2">
    <name type="scientific">Bacillus thuringiensis</name>
    <dbReference type="NCBI Taxonomy" id="1428"/>
    <lineage>
        <taxon>Bacteria</taxon>
        <taxon>Bacillati</taxon>
        <taxon>Bacillota</taxon>
        <taxon>Bacilli</taxon>
        <taxon>Bacillales</taxon>
        <taxon>Bacillaceae</taxon>
        <taxon>Bacillus</taxon>
        <taxon>Bacillus cereus group</taxon>
    </lineage>
</organism>
<dbReference type="Proteomes" id="UP000195077">
    <property type="component" value="Unassembled WGS sequence"/>
</dbReference>
<gene>
    <name evidence="1" type="ORF">BK775_21915</name>
</gene>